<comment type="caution">
    <text evidence="2">The sequence shown here is derived from an EMBL/GenBank/DDBJ whole genome shotgun (WGS) entry which is preliminary data.</text>
</comment>
<dbReference type="AlphaFoldDB" id="A0AAD9K3E6"/>
<feature type="compositionally biased region" description="Polar residues" evidence="1">
    <location>
        <begin position="124"/>
        <end position="135"/>
    </location>
</feature>
<gene>
    <name evidence="2" type="ORF">NP493_1474g00018</name>
</gene>
<protein>
    <submittedName>
        <fullName evidence="2">Uncharacterized protein</fullName>
    </submittedName>
</protein>
<accession>A0AAD9K3E6</accession>
<reference evidence="2" key="1">
    <citation type="journal article" date="2023" name="Mol. Biol. Evol.">
        <title>Third-Generation Sequencing Reveals the Adaptive Role of the Epigenome in Three Deep-Sea Polychaetes.</title>
        <authorList>
            <person name="Perez M."/>
            <person name="Aroh O."/>
            <person name="Sun Y."/>
            <person name="Lan Y."/>
            <person name="Juniper S.K."/>
            <person name="Young C.R."/>
            <person name="Angers B."/>
            <person name="Qian P.Y."/>
        </authorList>
    </citation>
    <scope>NUCLEOTIDE SEQUENCE</scope>
    <source>
        <strain evidence="2">R07B-5</strain>
    </source>
</reference>
<feature type="compositionally biased region" description="Basic and acidic residues" evidence="1">
    <location>
        <begin position="87"/>
        <end position="98"/>
    </location>
</feature>
<feature type="region of interest" description="Disordered" evidence="1">
    <location>
        <begin position="1"/>
        <end position="150"/>
    </location>
</feature>
<evidence type="ECO:0000313" key="2">
    <source>
        <dbReference type="EMBL" id="KAK2163215.1"/>
    </source>
</evidence>
<keyword evidence="3" id="KW-1185">Reference proteome</keyword>
<sequence>MGSLLSICFTSKGDEGPINQQHVVKRRCQQQQQQQTAGAGSAWGRRPQLSVDIDSARGAGGYNSTSQPSPRHDFPTWSPRPSPSSPAREDPRRPDRPFFEPPQSYKDQAETDRRSQSPGRGFSFNLTVGGNSAHQQSKRRRSIRKNKRRR</sequence>
<dbReference type="Proteomes" id="UP001209878">
    <property type="component" value="Unassembled WGS sequence"/>
</dbReference>
<organism evidence="2 3">
    <name type="scientific">Ridgeia piscesae</name>
    <name type="common">Tubeworm</name>
    <dbReference type="NCBI Taxonomy" id="27915"/>
    <lineage>
        <taxon>Eukaryota</taxon>
        <taxon>Metazoa</taxon>
        <taxon>Spiralia</taxon>
        <taxon>Lophotrochozoa</taxon>
        <taxon>Annelida</taxon>
        <taxon>Polychaeta</taxon>
        <taxon>Sedentaria</taxon>
        <taxon>Canalipalpata</taxon>
        <taxon>Sabellida</taxon>
        <taxon>Siboglinidae</taxon>
        <taxon>Ridgeia</taxon>
    </lineage>
</organism>
<evidence type="ECO:0000256" key="1">
    <source>
        <dbReference type="SAM" id="MobiDB-lite"/>
    </source>
</evidence>
<dbReference type="EMBL" id="JAODUO010001474">
    <property type="protein sequence ID" value="KAK2163215.1"/>
    <property type="molecule type" value="Genomic_DNA"/>
</dbReference>
<feature type="compositionally biased region" description="Basic residues" evidence="1">
    <location>
        <begin position="136"/>
        <end position="150"/>
    </location>
</feature>
<proteinExistence type="predicted"/>
<name>A0AAD9K3E6_RIDPI</name>
<evidence type="ECO:0000313" key="3">
    <source>
        <dbReference type="Proteomes" id="UP001209878"/>
    </source>
</evidence>